<evidence type="ECO:0000313" key="3">
    <source>
        <dbReference type="Proteomes" id="UP000475385"/>
    </source>
</evidence>
<dbReference type="InterPro" id="IPR037473">
    <property type="entry name" value="Lcp-like"/>
</dbReference>
<name>A0A6M1LL50_9PROT</name>
<reference evidence="2 3" key="1">
    <citation type="submission" date="2020-03" db="EMBL/GenBank/DDBJ databases">
        <title>Roseomonas stagni sp. nov., isolated from pond water in Japan.</title>
        <authorList>
            <person name="Furuhata K."/>
            <person name="Miyamoto H."/>
            <person name="Goto K."/>
        </authorList>
    </citation>
    <scope>NUCLEOTIDE SEQUENCE [LARGE SCALE GENOMIC DNA]</scope>
    <source>
        <strain evidence="2 3">PeD5</strain>
    </source>
</reference>
<evidence type="ECO:0000259" key="1">
    <source>
        <dbReference type="Pfam" id="PF09995"/>
    </source>
</evidence>
<dbReference type="PANTHER" id="PTHR37539:SF1">
    <property type="entry name" value="ER-BOUND OXYGENASE MPAB_MPAB'_RUBBER OXYGENASE CATALYTIC DOMAIN-CONTAINING PROTEIN"/>
    <property type="match status" value="1"/>
</dbReference>
<proteinExistence type="predicted"/>
<dbReference type="InterPro" id="IPR018713">
    <property type="entry name" value="MPAB/Lcp_cat_dom"/>
</dbReference>
<dbReference type="GO" id="GO:0016491">
    <property type="term" value="F:oxidoreductase activity"/>
    <property type="evidence" value="ECO:0007669"/>
    <property type="project" value="InterPro"/>
</dbReference>
<feature type="domain" description="ER-bound oxygenase mpaB/mpaB'/Rubber oxygenase catalytic" evidence="1">
    <location>
        <begin position="96"/>
        <end position="324"/>
    </location>
</feature>
<keyword evidence="3" id="KW-1185">Reference proteome</keyword>
<dbReference type="AlphaFoldDB" id="A0A6M1LL50"/>
<comment type="caution">
    <text evidence="2">The sequence shown here is derived from an EMBL/GenBank/DDBJ whole genome shotgun (WGS) entry which is preliminary data.</text>
</comment>
<dbReference type="RefSeq" id="WP_164694962.1">
    <property type="nucleotide sequence ID" value="NZ_JAAIKB010000005.1"/>
</dbReference>
<dbReference type="EMBL" id="JAAIKB010000005">
    <property type="protein sequence ID" value="NGM21048.1"/>
    <property type="molecule type" value="Genomic_DNA"/>
</dbReference>
<evidence type="ECO:0000313" key="2">
    <source>
        <dbReference type="EMBL" id="NGM21048.1"/>
    </source>
</evidence>
<protein>
    <submittedName>
        <fullName evidence="2">DUF2236 domain-containing protein</fullName>
    </submittedName>
</protein>
<dbReference type="Pfam" id="PF09995">
    <property type="entry name" value="MPAB_Lcp_cat"/>
    <property type="match status" value="1"/>
</dbReference>
<dbReference type="PANTHER" id="PTHR37539">
    <property type="entry name" value="SECRETED PROTEIN-RELATED"/>
    <property type="match status" value="1"/>
</dbReference>
<organism evidence="2 3">
    <name type="scientific">Falsiroseomonas algicola</name>
    <dbReference type="NCBI Taxonomy" id="2716930"/>
    <lineage>
        <taxon>Bacteria</taxon>
        <taxon>Pseudomonadati</taxon>
        <taxon>Pseudomonadota</taxon>
        <taxon>Alphaproteobacteria</taxon>
        <taxon>Acetobacterales</taxon>
        <taxon>Roseomonadaceae</taxon>
        <taxon>Falsiroseomonas</taxon>
    </lineage>
</organism>
<dbReference type="Proteomes" id="UP000475385">
    <property type="component" value="Unassembled WGS sequence"/>
</dbReference>
<accession>A0A6M1LL50</accession>
<gene>
    <name evidence="2" type="ORF">G3576_13570</name>
</gene>
<sequence length="391" mass="43119">MMVPHDYAAGFARAQRQDPALAETYLRLTGQGDPLADAAMAAMEGAGGRHWIDRGIEQGGSALAEAPEALRAFFADAETVPAWFDPEATRAGHRAFHGNSEMLIGAFVGAVLIEGFSTLISKSFAITGRVTDQGVRRLQQNNRHLVEIFMPGGLDRQGEGWKLSVRIRLMHARIRQLLSRSEEWDAAAWGVPLHAAHIGFATAAFSGQLLHRGRQLGLRFTAEEAESFMLVWRYAGHLMGVPPALQARTEAEARHLVHIGRLCEPEPQLEAIMMANSLINSAPLVAGITDPAARRSLARYVYRVSRALIGDTMADQLHYPRTATFGVLPLLRARNVGDRLLRSVIPGQEQRRRASQFKRMLDLSFFDRGRISYAMPGTLHAEHDRPKEGPG</sequence>